<feature type="compositionally biased region" description="Polar residues" evidence="1">
    <location>
        <begin position="25"/>
        <end position="34"/>
    </location>
</feature>
<feature type="compositionally biased region" description="Basic and acidic residues" evidence="1">
    <location>
        <begin position="379"/>
        <end position="410"/>
    </location>
</feature>
<feature type="compositionally biased region" description="Low complexity" evidence="1">
    <location>
        <begin position="241"/>
        <end position="261"/>
    </location>
</feature>
<feature type="compositionally biased region" description="Low complexity" evidence="1">
    <location>
        <begin position="679"/>
        <end position="692"/>
    </location>
</feature>
<feature type="compositionally biased region" description="Basic and acidic residues" evidence="1">
    <location>
        <begin position="851"/>
        <end position="864"/>
    </location>
</feature>
<accession>A0AA48I651</accession>
<feature type="compositionally biased region" description="Basic and acidic residues" evidence="1">
    <location>
        <begin position="893"/>
        <end position="902"/>
    </location>
</feature>
<organism evidence="2 3">
    <name type="scientific">Cutaneotrichosporon cavernicola</name>
    <dbReference type="NCBI Taxonomy" id="279322"/>
    <lineage>
        <taxon>Eukaryota</taxon>
        <taxon>Fungi</taxon>
        <taxon>Dikarya</taxon>
        <taxon>Basidiomycota</taxon>
        <taxon>Agaricomycotina</taxon>
        <taxon>Tremellomycetes</taxon>
        <taxon>Trichosporonales</taxon>
        <taxon>Trichosporonaceae</taxon>
        <taxon>Cutaneotrichosporon</taxon>
    </lineage>
</organism>
<feature type="region of interest" description="Disordered" evidence="1">
    <location>
        <begin position="112"/>
        <end position="157"/>
    </location>
</feature>
<reference evidence="2" key="1">
    <citation type="journal article" date="2023" name="BMC Genomics">
        <title>Chromosome-level genome assemblies of Cutaneotrichosporon spp. (Trichosporonales, Basidiomycota) reveal imbalanced evolution between nucleotide sequences and chromosome synteny.</title>
        <authorList>
            <person name="Kobayashi Y."/>
            <person name="Kayamori A."/>
            <person name="Aoki K."/>
            <person name="Shiwa Y."/>
            <person name="Matsutani M."/>
            <person name="Fujita N."/>
            <person name="Sugita T."/>
            <person name="Iwasaki W."/>
            <person name="Tanaka N."/>
            <person name="Takashima M."/>
        </authorList>
    </citation>
    <scope>NUCLEOTIDE SEQUENCE</scope>
    <source>
        <strain evidence="2">HIS019</strain>
    </source>
</reference>
<gene>
    <name evidence="2" type="ORF">CcaverHIS019_0112580</name>
</gene>
<dbReference type="Proteomes" id="UP001233271">
    <property type="component" value="Chromosome 1"/>
</dbReference>
<feature type="compositionally biased region" description="Low complexity" evidence="1">
    <location>
        <begin position="704"/>
        <end position="734"/>
    </location>
</feature>
<feature type="compositionally biased region" description="Basic residues" evidence="1">
    <location>
        <begin position="112"/>
        <end position="121"/>
    </location>
</feature>
<dbReference type="EMBL" id="AP028212">
    <property type="protein sequence ID" value="BEI88540.1"/>
    <property type="molecule type" value="Genomic_DNA"/>
</dbReference>
<feature type="region of interest" description="Disordered" evidence="1">
    <location>
        <begin position="199"/>
        <end position="264"/>
    </location>
</feature>
<evidence type="ECO:0000313" key="2">
    <source>
        <dbReference type="EMBL" id="BEI88540.1"/>
    </source>
</evidence>
<keyword evidence="3" id="KW-1185">Reference proteome</keyword>
<proteinExistence type="predicted"/>
<feature type="region of interest" description="Disordered" evidence="1">
    <location>
        <begin position="605"/>
        <end position="938"/>
    </location>
</feature>
<protein>
    <submittedName>
        <fullName evidence="2">Uncharacterized protein</fullName>
    </submittedName>
</protein>
<name>A0AA48I651_9TREE</name>
<feature type="compositionally biased region" description="Pro residues" evidence="1">
    <location>
        <begin position="611"/>
        <end position="622"/>
    </location>
</feature>
<dbReference type="KEGG" id="ccac:CcaHIS019_0112580"/>
<feature type="compositionally biased region" description="Basic and acidic residues" evidence="1">
    <location>
        <begin position="418"/>
        <end position="447"/>
    </location>
</feature>
<feature type="compositionally biased region" description="Low complexity" evidence="1">
    <location>
        <begin position="456"/>
        <end position="510"/>
    </location>
</feature>
<evidence type="ECO:0000256" key="1">
    <source>
        <dbReference type="SAM" id="MobiDB-lite"/>
    </source>
</evidence>
<dbReference type="RefSeq" id="XP_060453806.1">
    <property type="nucleotide sequence ID" value="XM_060596854.1"/>
</dbReference>
<sequence length="938" mass="97106">MRDDSQSRAPRPPPGAFGRRRAGTNPGSNRSSMASFDGMNSEELWRLEDSTPDMSNPTRPSQERPLDTVNRMTNRWDPVPLPEALWPTAPMDMPDYLPPPKTKSLTNVTSIRKRGTLRKSASRASTIDNSLAPIPPKDTLSSAHSSATDLSINMNKSQASLSSRPQSMMLGPYGFDLLSTLAPRDGGYAVAAQLSHNNTFSPTSSGGSDRGSFYGSPPPNPHRQSRGPPAPAMMRYDDDLSPPLTGRLSTTTTSSNLSTYSQDEALDGTAPTMTAAHMSLPTMKSPLSQHTTAAEVASMHPPMTPVEENSRREWPVHRQSAAPASMPMGTALAGAGAAGAAAAAAAAGAVGAAGAAGAAGTADAVGAVGGAALTKSKTKKEIKAEEKAKAKASKLEAKREADRREQEAARQKTAAAKEAAHQREEKAKEAARVKAEDKARAKADKSSRRQSMFGLSSRSTSASAPTASSDPPLAMQPAQQPAQQQRATAPQAASQARPPVSPQATPQVRAPVPPQMPVAPVVPAKDGPVRDGTVMPNGVPNGSAAPVPNGNVPNGSAIGRGPPPAIVVPPRMSSNRFVSAGSAPAAAAAAVGAAGAAGAAVIASQVHHQAPPSPQHPTPAPVPVSAQTQAPPPSSQQLSNGPESRSMPRPNLSPQPSHLNAGPRKNGPTPQQSLPPTPMSSSNSTTPSAASMVASRARTPSAVSMTPSSAQSATSSSLTPTNAATDSGSATSTAPKQKKSGLFTNLRKRFSVIQLDHHPAPPQKQRPVSMAVGGEQNQQRNVSAPPAPPVHRAPVAAAPPVTRPQLNSLPPTPPSKDHSPVVKASKPATRTVPIPPPVIVPPRQSSLARGPEQHSDAEDADHHRQASLSDPSSVVVTPTTSRATNSSPSLFEVRPHAMREDNAWEGGYESAVSDASGKPLRHDMVPAMERPVPSLAAH</sequence>
<dbReference type="GeneID" id="85492411"/>
<feature type="region of interest" description="Disordered" evidence="1">
    <location>
        <begin position="372"/>
        <end position="567"/>
    </location>
</feature>
<dbReference type="AlphaFoldDB" id="A0AA48I651"/>
<feature type="compositionally biased region" description="Polar residues" evidence="1">
    <location>
        <begin position="139"/>
        <end position="157"/>
    </location>
</feature>
<feature type="region of interest" description="Disordered" evidence="1">
    <location>
        <begin position="1"/>
        <end position="76"/>
    </location>
</feature>
<evidence type="ECO:0000313" key="3">
    <source>
        <dbReference type="Proteomes" id="UP001233271"/>
    </source>
</evidence>
<feature type="compositionally biased region" description="Low complexity" evidence="1">
    <location>
        <begin position="792"/>
        <end position="804"/>
    </location>
</feature>
<feature type="compositionally biased region" description="Polar residues" evidence="1">
    <location>
        <begin position="866"/>
        <end position="889"/>
    </location>
</feature>